<reference evidence="3" key="1">
    <citation type="submission" date="2022-11" db="UniProtKB">
        <authorList>
            <consortium name="WormBaseParasite"/>
        </authorList>
    </citation>
    <scope>IDENTIFICATION</scope>
</reference>
<evidence type="ECO:0000313" key="3">
    <source>
        <dbReference type="WBParaSite" id="nRc.2.0.1.t33845-RA"/>
    </source>
</evidence>
<organism evidence="2 3">
    <name type="scientific">Romanomermis culicivorax</name>
    <name type="common">Nematode worm</name>
    <dbReference type="NCBI Taxonomy" id="13658"/>
    <lineage>
        <taxon>Eukaryota</taxon>
        <taxon>Metazoa</taxon>
        <taxon>Ecdysozoa</taxon>
        <taxon>Nematoda</taxon>
        <taxon>Enoplea</taxon>
        <taxon>Dorylaimia</taxon>
        <taxon>Mermithida</taxon>
        <taxon>Mermithoidea</taxon>
        <taxon>Mermithidae</taxon>
        <taxon>Romanomermis</taxon>
    </lineage>
</organism>
<dbReference type="GO" id="GO:0006351">
    <property type="term" value="P:DNA-templated transcription"/>
    <property type="evidence" value="ECO:0007669"/>
    <property type="project" value="InterPro"/>
</dbReference>
<protein>
    <submittedName>
        <fullName evidence="3">Uncharacterized protein</fullName>
    </submittedName>
</protein>
<dbReference type="AlphaFoldDB" id="A0A915K513"/>
<feature type="compositionally biased region" description="Basic and acidic residues" evidence="1">
    <location>
        <begin position="1"/>
        <end position="10"/>
    </location>
</feature>
<dbReference type="WBParaSite" id="nRc.2.0.1.t33845-RA">
    <property type="protein sequence ID" value="nRc.2.0.1.t33845-RA"/>
    <property type="gene ID" value="nRc.2.0.1.g33845"/>
</dbReference>
<dbReference type="InterPro" id="IPR037249">
    <property type="entry name" value="TAFH/NHR1_dom_sf"/>
</dbReference>
<name>A0A915K513_ROMCU</name>
<feature type="region of interest" description="Disordered" evidence="1">
    <location>
        <begin position="75"/>
        <end position="125"/>
    </location>
</feature>
<proteinExistence type="predicted"/>
<feature type="compositionally biased region" description="Polar residues" evidence="1">
    <location>
        <begin position="106"/>
        <end position="125"/>
    </location>
</feature>
<evidence type="ECO:0000256" key="1">
    <source>
        <dbReference type="SAM" id="MobiDB-lite"/>
    </source>
</evidence>
<feature type="region of interest" description="Disordered" evidence="1">
    <location>
        <begin position="1"/>
        <end position="32"/>
    </location>
</feature>
<accession>A0A915K513</accession>
<sequence>MRRSSFDHNAKLIMNGKSEINTTKNRTKGPAKMKISKKAQKMLIGANGQPTNFGDQAASADQKLKIVESSSPTTELLPSLWSGKNRDEEKLTLSTSSSSNLPLTNAGDSSTTKSNSGSPNLSTAFPMNDEDILAVGTQMEDGDKLLSKLKRFLKTVYYFSKNLLPKQHDSVKELILKVIVSIQ</sequence>
<keyword evidence="2" id="KW-1185">Reference proteome</keyword>
<dbReference type="Proteomes" id="UP000887565">
    <property type="component" value="Unplaced"/>
</dbReference>
<feature type="compositionally biased region" description="Low complexity" evidence="1">
    <location>
        <begin position="92"/>
        <end position="105"/>
    </location>
</feature>
<evidence type="ECO:0000313" key="2">
    <source>
        <dbReference type="Proteomes" id="UP000887565"/>
    </source>
</evidence>
<dbReference type="SUPFAM" id="SSF158553">
    <property type="entry name" value="TAFH domain-like"/>
    <property type="match status" value="1"/>
</dbReference>